<sequence length="285" mass="33177">MNPKQLKKLKKQVKKAHQVVKKQPYIEQLMTYRDLFDDFPQIKFLINNVLESDRLIKNGLLPQPLPKLLLPDNIQDIIFKKVNEQYPQGNPEGDRLWNRYVDALPKLDRLLRNYRDYLEATYGMWSYVNAPYIKALSEYLHGRPTLEIMAGNGYISSGLRNLRPAQTIFATDSTDWTKENETGKHPVTTIEPLDALAAIKKYGSQVDYVIMSWSPDKLEIDWEVLQLLRKDYPEVKLLVIGEKNGATDSAKFWQNAHLTQDDELKKVNEQLHSFDLIDEQIYLAQ</sequence>
<keyword evidence="1" id="KW-0808">Transferase</keyword>
<dbReference type="STRING" id="1130798.LBLM1_00415"/>
<organism evidence="1 2">
    <name type="scientific">Limosilactobacillus mucosae LM1</name>
    <dbReference type="NCBI Taxonomy" id="1130798"/>
    <lineage>
        <taxon>Bacteria</taxon>
        <taxon>Bacillati</taxon>
        <taxon>Bacillota</taxon>
        <taxon>Bacilli</taxon>
        <taxon>Lactobacillales</taxon>
        <taxon>Lactobacillaceae</taxon>
        <taxon>Limosilactobacillus</taxon>
    </lineage>
</organism>
<dbReference type="AlphaFoldDB" id="A0A0D4CI22"/>
<dbReference type="RefSeq" id="WP_006500790.1">
    <property type="nucleotide sequence ID" value="NZ_CP011013.1"/>
</dbReference>
<accession>A0A0D4CI22</accession>
<dbReference type="GO" id="GO:0032259">
    <property type="term" value="P:methylation"/>
    <property type="evidence" value="ECO:0007669"/>
    <property type="project" value="UniProtKB-KW"/>
</dbReference>
<dbReference type="OrthoDB" id="2248737at2"/>
<keyword evidence="2" id="KW-1185">Reference proteome</keyword>
<reference evidence="1 2" key="1">
    <citation type="journal article" date="2012" name="J. Bacteriol.">
        <title>Genome sequence of Lactobacillus mucosae LM1, isolated from piglet feces.</title>
        <authorList>
            <person name="Lee J.H."/>
            <person name="Valeriano V.D."/>
            <person name="Shin Y.R."/>
            <person name="Chae J.P."/>
            <person name="Kim G.B."/>
            <person name="Ham J.S."/>
            <person name="Chun J."/>
            <person name="Kang D.K."/>
        </authorList>
    </citation>
    <scope>NUCLEOTIDE SEQUENCE [LARGE SCALE GENOMIC DNA]</scope>
    <source>
        <strain evidence="1 2">LM1</strain>
    </source>
</reference>
<protein>
    <submittedName>
        <fullName evidence="1">SAM-dependent methyltransferase</fullName>
    </submittedName>
</protein>
<dbReference type="Proteomes" id="UP000003645">
    <property type="component" value="Chromosome"/>
</dbReference>
<dbReference type="KEGG" id="lmu:LBLM1_00415"/>
<evidence type="ECO:0000313" key="1">
    <source>
        <dbReference type="EMBL" id="AJT49714.1"/>
    </source>
</evidence>
<gene>
    <name evidence="1" type="ORF">LBLM1_00415</name>
</gene>
<name>A0A0D4CI22_LIMMU</name>
<dbReference type="GO" id="GO:0008168">
    <property type="term" value="F:methyltransferase activity"/>
    <property type="evidence" value="ECO:0007669"/>
    <property type="project" value="UniProtKB-KW"/>
</dbReference>
<keyword evidence="1" id="KW-0489">Methyltransferase</keyword>
<dbReference type="HOGENOM" id="CLU_084734_0_0_9"/>
<dbReference type="EMBL" id="CP011013">
    <property type="protein sequence ID" value="AJT49714.1"/>
    <property type="molecule type" value="Genomic_DNA"/>
</dbReference>
<proteinExistence type="predicted"/>
<dbReference type="InterPro" id="IPR029063">
    <property type="entry name" value="SAM-dependent_MTases_sf"/>
</dbReference>
<dbReference type="SUPFAM" id="SSF53335">
    <property type="entry name" value="S-adenosyl-L-methionine-dependent methyltransferases"/>
    <property type="match status" value="1"/>
</dbReference>
<evidence type="ECO:0000313" key="2">
    <source>
        <dbReference type="Proteomes" id="UP000003645"/>
    </source>
</evidence>